<sequence>MSTSKCASEYNRSKKYNDYSLQFSRWFLKPIGAWPQINASSLVCKIMILLHIFICSSMIASNMVPCLLYVLFEKVNIKLKLSAVGPLLHRVMGSVHYWVLLKRSGDIHKVIRHMETDWRLIQRLDNREVMLQQAKFGRFVAIICGIIMYGGTILFSIAKAMKTITINVGNETFTTHPMTCPVYSKIIDARFSPVNEIALVLQNLAILVVSSSTVGACSLAAVFAIHACGQLKVLNAWLHELVQNQKEGNDTAERKLAAIVEHHLRILSFISRVESIMHKASLAELMGCTISLCLIGYNTIMAWETFDIAKITSYVFMYLSMGFNIFIFCYIGEIITEQCKRVGEIAYMTDWYNLHHKTARGLILIIARSNNVIKITAGKLFHLSIATFGDVSNAHIPVIAVTTIPCLLYVIFEADNIKQKLNAVAPLLHRAMGSVHYWVLLKRSHDIDKLIRHMEADWNLIQRIDEREVMLQHAKFGRFIVIICAVFMQGGLFLFSLGRSMKTTTIIIGNETFKTHPTSCPIYSKIIDTRFSPVNEIALILQNVTMFVASFSTVGACSLAAVFANHACGQLNVLYAWLHELVENQEKNDTNQKLAAIVEHHLRTLSFISRVESIMHKASLAELMGCTIILCLMGYYTIMAWETFDTAKITSYVVIYLSMGFNIFIFCYIGEIITEQCKRVGEVAYMTDWYNLHHKTAQGLILIIARSNNVIKITAGKLFHLSIATFGDVSNAHILLLPLINKKYFSFWLINYTFLVTLFRLSQVLFSKIPEHLSPYFYPLLMSVIDKNTAITYKAFDIFDNFSCTLFQTIIILQQSYCPK</sequence>
<evidence type="ECO:0000256" key="10">
    <source>
        <dbReference type="SAM" id="Phobius"/>
    </source>
</evidence>
<feature type="transmembrane region" description="Helical" evidence="10">
    <location>
        <begin position="48"/>
        <end position="72"/>
    </location>
</feature>
<name>A0A836JLY1_9HYME</name>
<dbReference type="OrthoDB" id="7539170at2759"/>
<keyword evidence="4 10" id="KW-0812">Transmembrane</keyword>
<evidence type="ECO:0000256" key="2">
    <source>
        <dbReference type="ARBA" id="ARBA00022475"/>
    </source>
</evidence>
<feature type="non-terminal residue" evidence="11">
    <location>
        <position position="820"/>
    </location>
</feature>
<evidence type="ECO:0000256" key="7">
    <source>
        <dbReference type="ARBA" id="ARBA00023136"/>
    </source>
</evidence>
<dbReference type="PANTHER" id="PTHR21137:SF35">
    <property type="entry name" value="ODORANT RECEPTOR 19A-RELATED"/>
    <property type="match status" value="1"/>
</dbReference>
<accession>A0A836JLY1</accession>
<feature type="transmembrane region" description="Helical" evidence="10">
    <location>
        <begin position="282"/>
        <end position="303"/>
    </location>
</feature>
<evidence type="ECO:0000256" key="6">
    <source>
        <dbReference type="ARBA" id="ARBA00022989"/>
    </source>
</evidence>
<feature type="non-terminal residue" evidence="11">
    <location>
        <position position="1"/>
    </location>
</feature>
<feature type="transmembrane region" description="Helical" evidence="10">
    <location>
        <begin position="650"/>
        <end position="669"/>
    </location>
</feature>
<keyword evidence="9" id="KW-0807">Transducer</keyword>
<dbReference type="GO" id="GO:0005549">
    <property type="term" value="F:odorant binding"/>
    <property type="evidence" value="ECO:0007669"/>
    <property type="project" value="InterPro"/>
</dbReference>
<keyword evidence="2" id="KW-1003">Cell membrane</keyword>
<keyword evidence="6 10" id="KW-1133">Transmembrane helix</keyword>
<comment type="subcellular location">
    <subcellularLocation>
        <location evidence="1">Cell membrane</location>
        <topology evidence="1">Multi-pass membrane protein</topology>
    </subcellularLocation>
</comment>
<feature type="transmembrane region" description="Helical" evidence="10">
    <location>
        <begin position="476"/>
        <end position="495"/>
    </location>
</feature>
<keyword evidence="5" id="KW-0552">Olfaction</keyword>
<feature type="transmembrane region" description="Helical" evidence="10">
    <location>
        <begin position="315"/>
        <end position="335"/>
    </location>
</feature>
<keyword evidence="8" id="KW-0675">Receptor</keyword>
<dbReference type="GO" id="GO:0004984">
    <property type="term" value="F:olfactory receptor activity"/>
    <property type="evidence" value="ECO:0007669"/>
    <property type="project" value="InterPro"/>
</dbReference>
<dbReference type="GO" id="GO:0007165">
    <property type="term" value="P:signal transduction"/>
    <property type="evidence" value="ECO:0007669"/>
    <property type="project" value="UniProtKB-KW"/>
</dbReference>
<dbReference type="Pfam" id="PF02949">
    <property type="entry name" value="7tm_6"/>
    <property type="match status" value="2"/>
</dbReference>
<dbReference type="PANTHER" id="PTHR21137">
    <property type="entry name" value="ODORANT RECEPTOR"/>
    <property type="match status" value="1"/>
</dbReference>
<reference evidence="11 12" key="1">
    <citation type="submission" date="2020-02" db="EMBL/GenBank/DDBJ databases">
        <title>Relaxed selection underlies rapid genomic changes in the transitions from sociality to social parasitism in ants.</title>
        <authorList>
            <person name="Bi X."/>
        </authorList>
    </citation>
    <scope>NUCLEOTIDE SEQUENCE [LARGE SCALE GENOMIC DNA]</scope>
    <source>
        <strain evidence="11">BGI-DK2014b</strain>
        <tissue evidence="11">Whole body</tissue>
    </source>
</reference>
<gene>
    <name evidence="11" type="primary">Gpror4_4</name>
    <name evidence="11" type="ORF">G6Z77_0011848</name>
</gene>
<feature type="transmembrane region" description="Helical" evidence="10">
    <location>
        <begin position="136"/>
        <end position="158"/>
    </location>
</feature>
<dbReference type="AlphaFoldDB" id="A0A836JLY1"/>
<evidence type="ECO:0000256" key="8">
    <source>
        <dbReference type="ARBA" id="ARBA00023170"/>
    </source>
</evidence>
<dbReference type="GO" id="GO:0005886">
    <property type="term" value="C:plasma membrane"/>
    <property type="evidence" value="ECO:0007669"/>
    <property type="project" value="UniProtKB-SubCell"/>
</dbReference>
<keyword evidence="3" id="KW-0716">Sensory transduction</keyword>
<feature type="transmembrane region" description="Helical" evidence="10">
    <location>
        <begin position="746"/>
        <end position="766"/>
    </location>
</feature>
<dbReference type="Proteomes" id="UP000670152">
    <property type="component" value="Unassembled WGS sequence"/>
</dbReference>
<evidence type="ECO:0000256" key="9">
    <source>
        <dbReference type="ARBA" id="ARBA00023224"/>
    </source>
</evidence>
<proteinExistence type="predicted"/>
<feature type="transmembrane region" description="Helical" evidence="10">
    <location>
        <begin position="204"/>
        <end position="225"/>
    </location>
</feature>
<feature type="transmembrane region" description="Helical" evidence="10">
    <location>
        <begin position="620"/>
        <end position="638"/>
    </location>
</feature>
<comment type="caution">
    <text evidence="11">The sequence shown here is derived from an EMBL/GenBank/DDBJ whole genome shotgun (WGS) entry which is preliminary data.</text>
</comment>
<feature type="transmembrane region" description="Helical" evidence="10">
    <location>
        <begin position="718"/>
        <end position="740"/>
    </location>
</feature>
<evidence type="ECO:0000313" key="12">
    <source>
        <dbReference type="Proteomes" id="UP000670152"/>
    </source>
</evidence>
<evidence type="ECO:0000256" key="3">
    <source>
        <dbReference type="ARBA" id="ARBA00022606"/>
    </source>
</evidence>
<evidence type="ECO:0000256" key="4">
    <source>
        <dbReference type="ARBA" id="ARBA00022692"/>
    </source>
</evidence>
<keyword evidence="12" id="KW-1185">Reference proteome</keyword>
<organism evidence="11 12">
    <name type="scientific">Acromyrmex heyeri</name>
    <dbReference type="NCBI Taxonomy" id="230685"/>
    <lineage>
        <taxon>Eukaryota</taxon>
        <taxon>Metazoa</taxon>
        <taxon>Ecdysozoa</taxon>
        <taxon>Arthropoda</taxon>
        <taxon>Hexapoda</taxon>
        <taxon>Insecta</taxon>
        <taxon>Pterygota</taxon>
        <taxon>Neoptera</taxon>
        <taxon>Endopterygota</taxon>
        <taxon>Hymenoptera</taxon>
        <taxon>Apocrita</taxon>
        <taxon>Aculeata</taxon>
        <taxon>Formicoidea</taxon>
        <taxon>Formicidae</taxon>
        <taxon>Myrmicinae</taxon>
        <taxon>Acromyrmex</taxon>
    </lineage>
</organism>
<evidence type="ECO:0000256" key="1">
    <source>
        <dbReference type="ARBA" id="ARBA00004651"/>
    </source>
</evidence>
<dbReference type="InterPro" id="IPR004117">
    <property type="entry name" value="7tm6_olfct_rcpt"/>
</dbReference>
<evidence type="ECO:0000313" key="11">
    <source>
        <dbReference type="EMBL" id="KAG5318448.1"/>
    </source>
</evidence>
<dbReference type="EMBL" id="JAANIB010010813">
    <property type="protein sequence ID" value="KAG5318448.1"/>
    <property type="molecule type" value="Genomic_DNA"/>
</dbReference>
<evidence type="ECO:0000256" key="5">
    <source>
        <dbReference type="ARBA" id="ARBA00022725"/>
    </source>
</evidence>
<keyword evidence="7 10" id="KW-0472">Membrane</keyword>
<protein>
    <submittedName>
        <fullName evidence="11">OR4 protein</fullName>
    </submittedName>
</protein>